<feature type="compositionally biased region" description="Basic and acidic residues" evidence="2">
    <location>
        <begin position="76"/>
        <end position="155"/>
    </location>
</feature>
<accession>A0A6A4VUA1</accession>
<dbReference type="Pfam" id="PF14214">
    <property type="entry name" value="Helitron_like_N"/>
    <property type="match status" value="1"/>
</dbReference>
<name>A0A6A4VUA1_AMPAM</name>
<feature type="domain" description="BZIP" evidence="3">
    <location>
        <begin position="11"/>
        <end position="24"/>
    </location>
</feature>
<dbReference type="PANTHER" id="PTHR45786:SF74">
    <property type="entry name" value="ATP-DEPENDENT DNA HELICASE"/>
    <property type="match status" value="1"/>
</dbReference>
<dbReference type="GO" id="GO:0006281">
    <property type="term" value="P:DNA repair"/>
    <property type="evidence" value="ECO:0007669"/>
    <property type="project" value="UniProtKB-KW"/>
</dbReference>
<comment type="similarity">
    <text evidence="1">Belongs to the helicase family.</text>
</comment>
<sequence length="761" mass="86850">MPRNERGSAARAANAAAQRRRRERMAQARREAEALRDAERHRERRAAQAEEEREALAERHRQRERERYAAQDDEQREAHAERERQRRAAFDDAERAAHAERERQRRADFDDDDRAAHAERERQRRADMPDEVRDAERAANARGHMEGRRRADRANRAACDADSVLSGRQPVARLDTGARNTVCPHCGALLWREERATLCCSGGKVNLDPLPAPPPLLRELWTGDTLEARTFRQHSRRLNTALSLASMMTREVRPADGGYAPSVIIQGRLYHRVGPLQARDGERPSFAQIYVNDPDCDDPAAEAALRLGHVPLPRGTREPERVRLLTLLEQLQVLLRQVNPYVQDFIHAAELPEEEVQQQRLVVSADARPADQHPRRYNRAEGFREVAVLMDEEPVHQDIVLRRRADAEGPFLQTVNETHRAFEALHFVLLLPFGTDGWQPDLRQAVANGRGDVRGVTLMQYYAHRLQLRPDLDDSLFRAGRLFQEYVCMAFARVETQRLLYLARNQAGLRAELYQRLQDALPGDAERELAGGDRVGQRVILPASFTGGPRYYQRSEACWRLFDVPMSQRQPNVVALQVHLEDHQLVYFEPGQERQAAQAARRTHLTAWLEYNREHGTRAQVVDACLRRSALWRHFIVAPLLENMRARRAAGPDGPELRAFCDWLLELGEGRAEGPEDGFVQLPPHLVMDADIDAVIDWVFDDLAGRHGDREWMASRAVLAPRNTRVDELNAAVTERFPGEAVRLLSADSLVEEAEQLDIPT</sequence>
<organism evidence="4 5">
    <name type="scientific">Amphibalanus amphitrite</name>
    <name type="common">Striped barnacle</name>
    <name type="synonym">Balanus amphitrite</name>
    <dbReference type="NCBI Taxonomy" id="1232801"/>
    <lineage>
        <taxon>Eukaryota</taxon>
        <taxon>Metazoa</taxon>
        <taxon>Ecdysozoa</taxon>
        <taxon>Arthropoda</taxon>
        <taxon>Crustacea</taxon>
        <taxon>Multicrustacea</taxon>
        <taxon>Cirripedia</taxon>
        <taxon>Thoracica</taxon>
        <taxon>Thoracicalcarea</taxon>
        <taxon>Balanomorpha</taxon>
        <taxon>Balanoidea</taxon>
        <taxon>Balanidae</taxon>
        <taxon>Amphibalaninae</taxon>
        <taxon>Amphibalanus</taxon>
    </lineage>
</organism>
<evidence type="ECO:0000256" key="1">
    <source>
        <dbReference type="RuleBase" id="RU363044"/>
    </source>
</evidence>
<keyword evidence="1" id="KW-0233">DNA recombination</keyword>
<dbReference type="Proteomes" id="UP000440578">
    <property type="component" value="Unassembled WGS sequence"/>
</dbReference>
<dbReference type="EMBL" id="VIIS01001555">
    <property type="protein sequence ID" value="KAF0296519.1"/>
    <property type="molecule type" value="Genomic_DNA"/>
</dbReference>
<evidence type="ECO:0000313" key="4">
    <source>
        <dbReference type="EMBL" id="KAF0296519.1"/>
    </source>
</evidence>
<feature type="compositionally biased region" description="Basic and acidic residues" evidence="2">
    <location>
        <begin position="24"/>
        <end position="70"/>
    </location>
</feature>
<gene>
    <name evidence="4" type="ORF">FJT64_006078</name>
</gene>
<dbReference type="GO" id="GO:0005524">
    <property type="term" value="F:ATP binding"/>
    <property type="evidence" value="ECO:0007669"/>
    <property type="project" value="UniProtKB-KW"/>
</dbReference>
<dbReference type="PANTHER" id="PTHR45786">
    <property type="entry name" value="DNA BINDING PROTEIN-LIKE"/>
    <property type="match status" value="1"/>
</dbReference>
<dbReference type="GO" id="GO:0000723">
    <property type="term" value="P:telomere maintenance"/>
    <property type="evidence" value="ECO:0007669"/>
    <property type="project" value="InterPro"/>
</dbReference>
<keyword evidence="1" id="KW-0347">Helicase</keyword>
<evidence type="ECO:0000259" key="3">
    <source>
        <dbReference type="PROSITE" id="PS00036"/>
    </source>
</evidence>
<keyword evidence="1" id="KW-0234">DNA repair</keyword>
<dbReference type="GO" id="GO:0003700">
    <property type="term" value="F:DNA-binding transcription factor activity"/>
    <property type="evidence" value="ECO:0007669"/>
    <property type="project" value="InterPro"/>
</dbReference>
<reference evidence="4 5" key="1">
    <citation type="submission" date="2019-07" db="EMBL/GenBank/DDBJ databases">
        <title>Draft genome assembly of a fouling barnacle, Amphibalanus amphitrite (Darwin, 1854): The first reference genome for Thecostraca.</title>
        <authorList>
            <person name="Kim W."/>
        </authorList>
    </citation>
    <scope>NUCLEOTIDE SEQUENCE [LARGE SCALE GENOMIC DNA]</scope>
    <source>
        <strain evidence="4">SNU_AA5</strain>
        <tissue evidence="4">Soma without cirri and trophi</tissue>
    </source>
</reference>
<dbReference type="Pfam" id="PF05970">
    <property type="entry name" value="PIF1"/>
    <property type="match status" value="1"/>
</dbReference>
<keyword evidence="1" id="KW-0227">DNA damage</keyword>
<dbReference type="EC" id="5.6.2.3" evidence="1"/>
<comment type="catalytic activity">
    <reaction evidence="1">
        <text>ATP + H2O = ADP + phosphate + H(+)</text>
        <dbReference type="Rhea" id="RHEA:13065"/>
        <dbReference type="ChEBI" id="CHEBI:15377"/>
        <dbReference type="ChEBI" id="CHEBI:15378"/>
        <dbReference type="ChEBI" id="CHEBI:30616"/>
        <dbReference type="ChEBI" id="CHEBI:43474"/>
        <dbReference type="ChEBI" id="CHEBI:456216"/>
        <dbReference type="EC" id="5.6.2.3"/>
    </reaction>
</comment>
<dbReference type="OrthoDB" id="10046327at2759"/>
<keyword evidence="1" id="KW-0378">Hydrolase</keyword>
<comment type="cofactor">
    <cofactor evidence="1">
        <name>Mg(2+)</name>
        <dbReference type="ChEBI" id="CHEBI:18420"/>
    </cofactor>
</comment>
<evidence type="ECO:0000313" key="5">
    <source>
        <dbReference type="Proteomes" id="UP000440578"/>
    </source>
</evidence>
<keyword evidence="5" id="KW-1185">Reference proteome</keyword>
<proteinExistence type="inferred from homology"/>
<dbReference type="PROSITE" id="PS00036">
    <property type="entry name" value="BZIP_BASIC"/>
    <property type="match status" value="1"/>
</dbReference>
<dbReference type="GO" id="GO:0006310">
    <property type="term" value="P:DNA recombination"/>
    <property type="evidence" value="ECO:0007669"/>
    <property type="project" value="UniProtKB-KW"/>
</dbReference>
<dbReference type="GO" id="GO:0043139">
    <property type="term" value="F:5'-3' DNA helicase activity"/>
    <property type="evidence" value="ECO:0007669"/>
    <property type="project" value="UniProtKB-EC"/>
</dbReference>
<dbReference type="InterPro" id="IPR010285">
    <property type="entry name" value="DNA_helicase_pif1-like_DEAD"/>
</dbReference>
<comment type="caution">
    <text evidence="4">The sequence shown here is derived from an EMBL/GenBank/DDBJ whole genome shotgun (WGS) entry which is preliminary data.</text>
</comment>
<keyword evidence="1" id="KW-0067">ATP-binding</keyword>
<dbReference type="InterPro" id="IPR025476">
    <property type="entry name" value="Helitron_helicase-like"/>
</dbReference>
<feature type="region of interest" description="Disordered" evidence="2">
    <location>
        <begin position="1"/>
        <end position="155"/>
    </location>
</feature>
<dbReference type="InterPro" id="IPR004827">
    <property type="entry name" value="bZIP"/>
</dbReference>
<protein>
    <recommendedName>
        <fullName evidence="1">ATP-dependent DNA helicase</fullName>
        <ecNumber evidence="1">5.6.2.3</ecNumber>
    </recommendedName>
</protein>
<dbReference type="AlphaFoldDB" id="A0A6A4VUA1"/>
<dbReference type="GO" id="GO:0016787">
    <property type="term" value="F:hydrolase activity"/>
    <property type="evidence" value="ECO:0007669"/>
    <property type="project" value="UniProtKB-KW"/>
</dbReference>
<evidence type="ECO:0000256" key="2">
    <source>
        <dbReference type="SAM" id="MobiDB-lite"/>
    </source>
</evidence>
<keyword evidence="1" id="KW-0547">Nucleotide-binding</keyword>